<keyword evidence="7" id="KW-0645">Protease</keyword>
<feature type="transmembrane region" description="Helical" evidence="22">
    <location>
        <begin position="612"/>
        <end position="634"/>
    </location>
</feature>
<dbReference type="Gene3D" id="2.150.10.10">
    <property type="entry name" value="Serralysin-like metalloprotease, C-terminal"/>
    <property type="match status" value="2"/>
</dbReference>
<evidence type="ECO:0000256" key="16">
    <source>
        <dbReference type="ARBA" id="ARBA00022870"/>
    </source>
</evidence>
<accession>A0ABP2DZZ7</accession>
<organism evidence="24 25">
    <name type="scientific">Yersinia bercovieri ATCC 43970</name>
    <dbReference type="NCBI Taxonomy" id="349968"/>
    <lineage>
        <taxon>Bacteria</taxon>
        <taxon>Pseudomonadati</taxon>
        <taxon>Pseudomonadota</taxon>
        <taxon>Gammaproteobacteria</taxon>
        <taxon>Enterobacterales</taxon>
        <taxon>Yersiniaceae</taxon>
        <taxon>Yersinia</taxon>
    </lineage>
</organism>
<keyword evidence="18" id="KW-0446">Lipid-binding</keyword>
<dbReference type="InterPro" id="IPR038383">
    <property type="entry name" value="CPD_dom_sf"/>
</dbReference>
<keyword evidence="15" id="KW-0460">Magnesium</keyword>
<keyword evidence="22" id="KW-1133">Transmembrane helix</keyword>
<evidence type="ECO:0000256" key="19">
    <source>
        <dbReference type="ARBA" id="ARBA00023136"/>
    </source>
</evidence>
<evidence type="ECO:0000256" key="22">
    <source>
        <dbReference type="SAM" id="Phobius"/>
    </source>
</evidence>
<evidence type="ECO:0000256" key="20">
    <source>
        <dbReference type="ARBA" id="ARBA00023200"/>
    </source>
</evidence>
<evidence type="ECO:0000256" key="17">
    <source>
        <dbReference type="ARBA" id="ARBA00023026"/>
    </source>
</evidence>
<dbReference type="SUPFAM" id="SSF51120">
    <property type="entry name" value="beta-Roll"/>
    <property type="match status" value="1"/>
</dbReference>
<evidence type="ECO:0000256" key="10">
    <source>
        <dbReference type="ARBA" id="ARBA00022737"/>
    </source>
</evidence>
<dbReference type="PRINTS" id="PR00313">
    <property type="entry name" value="CABNDNGRPT"/>
</dbReference>
<keyword evidence="13" id="KW-0068">Autocatalytic cleavage</keyword>
<comment type="caution">
    <text evidence="24">The sequence shown here is derived from an EMBL/GenBank/DDBJ whole genome shotgun (WGS) entry which is preliminary data.</text>
</comment>
<comment type="subcellular location">
    <subcellularLocation>
        <location evidence="2">Host cell membrane</location>
    </subcellularLocation>
    <subcellularLocation>
        <location evidence="21">Host cytoplasm</location>
        <location evidence="21">Host cytosol</location>
    </subcellularLocation>
    <subcellularLocation>
        <location evidence="3">Secreted</location>
    </subcellularLocation>
</comment>
<keyword evidence="14" id="KW-0106">Calcium</keyword>
<reference evidence="24" key="1">
    <citation type="submission" date="2008-12" db="EMBL/GenBank/DDBJ databases">
        <title>Annotation of the Yersinia bercovieri ATCC 43970 genome.</title>
        <authorList>
            <person name="Read T.D."/>
            <person name="Akmal A."/>
            <person name="Bishop-Lilly K."/>
            <person name="Chen P.E."/>
            <person name="Cook C."/>
            <person name="Kiley M.P."/>
            <person name="Lentz S."/>
            <person name="Mateczun A."/>
            <person name="Nagarajan N."/>
            <person name="Nolan N."/>
            <person name="Osborne B.I."/>
            <person name="Pop M."/>
            <person name="Sozhamannan S."/>
            <person name="Stewart A.C."/>
            <person name="Sulakvelidze A."/>
            <person name="Thomason B."/>
            <person name="Willner K."/>
            <person name="Zwick M.E."/>
        </authorList>
    </citation>
    <scope>NUCLEOTIDE SEQUENCE [LARGE SCALE GENOMIC DNA]</scope>
    <source>
        <strain evidence="24">ATCC 43970</strain>
    </source>
</reference>
<proteinExistence type="predicted"/>
<dbReference type="PROSITE" id="PS00330">
    <property type="entry name" value="HEMOLYSIN_CALCIUM"/>
    <property type="match status" value="1"/>
</dbReference>
<evidence type="ECO:0000256" key="3">
    <source>
        <dbReference type="ARBA" id="ARBA00004613"/>
    </source>
</evidence>
<evidence type="ECO:0000256" key="7">
    <source>
        <dbReference type="ARBA" id="ARBA00022670"/>
    </source>
</evidence>
<keyword evidence="25" id="KW-1185">Reference proteome</keyword>
<keyword evidence="6" id="KW-0800">Toxin</keyword>
<evidence type="ECO:0000256" key="21">
    <source>
        <dbReference type="ARBA" id="ARBA00023586"/>
    </source>
</evidence>
<keyword evidence="19 22" id="KW-0472">Membrane</keyword>
<dbReference type="Proteomes" id="UP000010319">
    <property type="component" value="Unassembled WGS sequence"/>
</dbReference>
<evidence type="ECO:0000256" key="6">
    <source>
        <dbReference type="ARBA" id="ARBA00022656"/>
    </source>
</evidence>
<keyword evidence="10" id="KW-0677">Repeat</keyword>
<keyword evidence="20" id="KW-1035">Host cytoplasm</keyword>
<evidence type="ECO:0000313" key="24">
    <source>
        <dbReference type="EMBL" id="EEQ05902.1"/>
    </source>
</evidence>
<keyword evidence="5" id="KW-0964">Secreted</keyword>
<keyword evidence="9" id="KW-0479">Metal-binding</keyword>
<keyword evidence="11" id="KW-0378">Hydrolase</keyword>
<dbReference type="Pfam" id="PF00353">
    <property type="entry name" value="HemolysinCabind"/>
    <property type="match status" value="2"/>
</dbReference>
<dbReference type="EMBL" id="AALC02000040">
    <property type="protein sequence ID" value="EEQ05902.1"/>
    <property type="molecule type" value="Genomic_DNA"/>
</dbReference>
<evidence type="ECO:0000256" key="13">
    <source>
        <dbReference type="ARBA" id="ARBA00022813"/>
    </source>
</evidence>
<keyword evidence="4" id="KW-1032">Host cell membrane</keyword>
<dbReference type="Pfam" id="PF11713">
    <property type="entry name" value="Peptidase_C80"/>
    <property type="match status" value="1"/>
</dbReference>
<evidence type="ECO:0000256" key="8">
    <source>
        <dbReference type="ARBA" id="ARBA00022679"/>
    </source>
</evidence>
<dbReference type="InterPro" id="IPR001343">
    <property type="entry name" value="Hemolysn_Ca-bd"/>
</dbReference>
<evidence type="ECO:0000256" key="18">
    <source>
        <dbReference type="ARBA" id="ARBA00023121"/>
    </source>
</evidence>
<evidence type="ECO:0000256" key="4">
    <source>
        <dbReference type="ARBA" id="ARBA00022511"/>
    </source>
</evidence>
<dbReference type="InterPro" id="IPR020974">
    <property type="entry name" value="CPD_dom"/>
</dbReference>
<evidence type="ECO:0000256" key="14">
    <source>
        <dbReference type="ARBA" id="ARBA00022837"/>
    </source>
</evidence>
<dbReference type="InterPro" id="IPR011049">
    <property type="entry name" value="Serralysin-like_metalloprot_C"/>
</dbReference>
<keyword evidence="17" id="KW-0843">Virulence</keyword>
<dbReference type="Gene3D" id="3.40.50.11050">
    <property type="match status" value="1"/>
</dbReference>
<keyword evidence="22" id="KW-0812">Transmembrane</keyword>
<sequence>MNYDYQIIFQLEDDEGIRDAVKYSAAKHPDKTIIIQYDIKNKRHRIVYGDLEKMQGDNVRWQLSGHGGARIGITNSRLASNTSDELIIGMLEIKERLKSINPKHIVLYGCNLANENYVGYFALNFSRGIWKNGINASVKAFNQGIVANVLGEKLGINTGVDLYYDFGVKDNSHRVIYSKDIEGNIIFNDKMVLGVLIKNIAQEYISIPRAIRDFPDLLEKEFSQQGKISPELIENATKDLDASEKFGFFLDKKCKGEIPKEESFSNWVMREANSGSFDELLAKDYLLNIEKNESRQIADVIENTDLTQPKLSDHQDSDLERSLDKPTSKTVVLLDALADGSISATDLSKNTKNWQGIDITHPDELLLSREILKAVSEPDYYQNIHSDLLELQKISAKNTDLLAVPTTDILSPSRILDKNQVGKNLSLMKTAGDDQVKDINPHGLSVNRFQSLGQKVGAGAQTIGMLTLSIATATMAKRLLALDITDEERAEITKQLAISWSSTVVDLGTDLMQPTFDKLQGYFNKKLLSGVHSRGGRAGYKMAAKSAKFAGAGLNVAAAGFEIYEAIDNFSKAERETDRDLKTDYIVNGSLSTIGAAVSTATAIALVMGGSIAGPIGIAIGAAIMLAGMIYNAVRQVEYIKREIELNGWEEFKTGIRLAFGAEPEEYIKQRLEEKSKAELSTYITQQVNDTFEQRIKPLGYNRYAYVNEPVDLTPVKKYVYIYKADTYFIGMEDKYFKSDYKNGYITDSFLDLLYSHNYSEKNQDRYGLMRYSRRPLSENELNRWKESVNVDDYKIIELEVTDLNNKDEQDNAIIFNRDLFNFYNTIGSARDIWLDRESSTRVILASGKEYNDLSTHFNSGGGDDLIFAHADHRNSFDVSQGHKIFVGGDKEDTFYLMGDVEASVHRPASILDGQGGSDTIIAMGVRFSADGYEINLAKGFVKYINDKLRLATIYNIENAYGQADTSDKLIGDDNINYLNGGGGDGYDRLEGLGGNDILVLQQGVAIGGKGSDNYIISPPVTSVIDVVIMDDGLDEVSTVQLPYNAEKIRNILLDGSDIVISLGDEYHESGVIRLKGAYKTNEAGDKKVLSHHYIIQTADNLILLPEWPQTLDIAENKLPLSLKMNAHYNPMVEYLTQAENKQSEPPIVTVYKRGSRGDTITVNDKTSTLPTFIRASLNSSQLIKHKFFGDGAGYHFENLGPGDSVVANGGDNTFYIPKLSLPEERDSDSLIIDCRLLTNYSREDNRVNLVLGDITGYELRVTENSLGDLSLTHRDKPNTFLKIALNCPDDLKYKDSKRLISFVDKNHNTFSIENRGGGYEIHPDSPVIVNPTALGEDIILPEGYRLLNSTLDLMAGDDSISDLSCIGHNIDGGLGDDIIYAKGGDNRLIGGEGSDQLFSGSGNDYLVGGDGQDILSAGSGIDKMEGGEGDDIYVIELGVGKTTIRDNHGKNSVILKDIDHRKLWFKNRITTYWLEYWGLKRGGDRR</sequence>
<evidence type="ECO:0000256" key="1">
    <source>
        <dbReference type="ARBA" id="ARBA00001946"/>
    </source>
</evidence>
<keyword evidence="12" id="KW-0788">Thiol protease</keyword>
<dbReference type="InterPro" id="IPR018511">
    <property type="entry name" value="Hemolysin-typ_Ca-bd_CS"/>
</dbReference>
<evidence type="ECO:0000256" key="5">
    <source>
        <dbReference type="ARBA" id="ARBA00022525"/>
    </source>
</evidence>
<name>A0ABP2DZZ7_YERBE</name>
<dbReference type="PROSITE" id="PS51771">
    <property type="entry name" value="CGT_MARTX_CPD"/>
    <property type="match status" value="1"/>
</dbReference>
<evidence type="ECO:0000256" key="9">
    <source>
        <dbReference type="ARBA" id="ARBA00022723"/>
    </source>
</evidence>
<evidence type="ECO:0000256" key="15">
    <source>
        <dbReference type="ARBA" id="ARBA00022842"/>
    </source>
</evidence>
<keyword evidence="8" id="KW-0808">Transferase</keyword>
<evidence type="ECO:0000313" key="25">
    <source>
        <dbReference type="Proteomes" id="UP000010319"/>
    </source>
</evidence>
<feature type="domain" description="Peptidase C80" evidence="23">
    <location>
        <begin position="1"/>
        <end position="178"/>
    </location>
</feature>
<evidence type="ECO:0000259" key="23">
    <source>
        <dbReference type="PROSITE" id="PS51771"/>
    </source>
</evidence>
<dbReference type="CDD" id="cd20500">
    <property type="entry name" value="Peptidase_C80"/>
    <property type="match status" value="1"/>
</dbReference>
<evidence type="ECO:0000256" key="12">
    <source>
        <dbReference type="ARBA" id="ARBA00022807"/>
    </source>
</evidence>
<evidence type="ECO:0000256" key="11">
    <source>
        <dbReference type="ARBA" id="ARBA00022801"/>
    </source>
</evidence>
<evidence type="ECO:0000256" key="2">
    <source>
        <dbReference type="ARBA" id="ARBA00004165"/>
    </source>
</evidence>
<comment type="cofactor">
    <cofactor evidence="1">
        <name>Mg(2+)</name>
        <dbReference type="ChEBI" id="CHEBI:18420"/>
    </cofactor>
</comment>
<gene>
    <name evidence="24" type="ORF">yberc0001_27550</name>
</gene>
<protein>
    <submittedName>
        <fullName evidence="24">RTX toxin and Ca2+-binding protein</fullName>
    </submittedName>
</protein>
<keyword evidence="16" id="KW-1043">Host membrane</keyword>
<feature type="transmembrane region" description="Helical" evidence="22">
    <location>
        <begin position="585"/>
        <end position="606"/>
    </location>
</feature>